<dbReference type="Proteomes" id="UP001236415">
    <property type="component" value="Chromosome"/>
</dbReference>
<dbReference type="RefSeq" id="WP_285748561.1">
    <property type="nucleotide sequence ID" value="NZ_CP127162.1"/>
</dbReference>
<protein>
    <submittedName>
        <fullName evidence="1">Uncharacterized protein</fullName>
    </submittedName>
</protein>
<organism evidence="1 2">
    <name type="scientific">Paenibacillus polygoni</name>
    <dbReference type="NCBI Taxonomy" id="3050112"/>
    <lineage>
        <taxon>Bacteria</taxon>
        <taxon>Bacillati</taxon>
        <taxon>Bacillota</taxon>
        <taxon>Bacilli</taxon>
        <taxon>Bacillales</taxon>
        <taxon>Paenibacillaceae</taxon>
        <taxon>Paenibacillus</taxon>
    </lineage>
</organism>
<proteinExistence type="predicted"/>
<sequence length="171" mass="20439">MKLFHFSENPDIKIFNPRTIYDQTDAKVWTIDKYHAPHYYFPRDCPRVCVWPKEDTKEQDITRFFGMSQVNRMIAIETDWYDRVRKGSIYRYVFDSADFELEEENAGYYVARRPVMPIDVERIDDLVTAILNEGIELRITPSLMPMIKHVLESTINFSMIRMRNANRSNRT</sequence>
<dbReference type="EMBL" id="CP127162">
    <property type="protein sequence ID" value="WIV21105.1"/>
    <property type="molecule type" value="Genomic_DNA"/>
</dbReference>
<keyword evidence="2" id="KW-1185">Reference proteome</keyword>
<gene>
    <name evidence="1" type="ORF">QPK24_10735</name>
</gene>
<name>A0ABY8X6E5_9BACL</name>
<dbReference type="Pfam" id="PF21820">
    <property type="entry name" value="DUF6886"/>
    <property type="match status" value="1"/>
</dbReference>
<evidence type="ECO:0000313" key="1">
    <source>
        <dbReference type="EMBL" id="WIV21105.1"/>
    </source>
</evidence>
<dbReference type="InterPro" id="IPR049253">
    <property type="entry name" value="DUF6886"/>
</dbReference>
<evidence type="ECO:0000313" key="2">
    <source>
        <dbReference type="Proteomes" id="UP001236415"/>
    </source>
</evidence>
<reference evidence="1 2" key="1">
    <citation type="submission" date="2023-06" db="EMBL/GenBank/DDBJ databases">
        <title>Paenibacillus polygonum sp. nov., an endophytic bacterium, isolated from Polygonum lapathifolium L. in Nanji Wetland National Nature Reserve, South of Poyang Lake, Jiangxi Province, China.</title>
        <authorList>
            <person name="Yu Z."/>
        </authorList>
    </citation>
    <scope>NUCLEOTIDE SEQUENCE [LARGE SCALE GENOMIC DNA]</scope>
    <source>
        <strain evidence="1 2">C31</strain>
    </source>
</reference>
<accession>A0ABY8X6E5</accession>